<evidence type="ECO:0000259" key="1">
    <source>
        <dbReference type="PROSITE" id="PS50181"/>
    </source>
</evidence>
<dbReference type="InterPro" id="IPR006566">
    <property type="entry name" value="FBD"/>
</dbReference>
<dbReference type="SMART" id="SM00579">
    <property type="entry name" value="FBD"/>
    <property type="match status" value="1"/>
</dbReference>
<proteinExistence type="predicted"/>
<evidence type="ECO:0000313" key="2">
    <source>
        <dbReference type="EMBL" id="KAJ4745355.1"/>
    </source>
</evidence>
<dbReference type="InterPro" id="IPR001810">
    <property type="entry name" value="F-box_dom"/>
</dbReference>
<dbReference type="InterPro" id="IPR055411">
    <property type="entry name" value="LRR_FXL15/At3g58940/PEG3-like"/>
</dbReference>
<reference evidence="2" key="1">
    <citation type="submission" date="2022-08" db="EMBL/GenBank/DDBJ databases">
        <authorList>
            <person name="Marques A."/>
        </authorList>
    </citation>
    <scope>NUCLEOTIDE SEQUENCE</scope>
    <source>
        <strain evidence="2">RhyPub2mFocal</strain>
        <tissue evidence="2">Leaves</tissue>
    </source>
</reference>
<dbReference type="PANTHER" id="PTHR31639:SF285">
    <property type="entry name" value="OS01G0730200 PROTEIN"/>
    <property type="match status" value="1"/>
</dbReference>
<dbReference type="Pfam" id="PF00646">
    <property type="entry name" value="F-box"/>
    <property type="match status" value="1"/>
</dbReference>
<keyword evidence="3" id="KW-1185">Reference proteome</keyword>
<comment type="caution">
    <text evidence="2">The sequence shown here is derived from an EMBL/GenBank/DDBJ whole genome shotgun (WGS) entry which is preliminary data.</text>
</comment>
<dbReference type="SUPFAM" id="SSF52047">
    <property type="entry name" value="RNI-like"/>
    <property type="match status" value="1"/>
</dbReference>
<accession>A0AAV8BQ97</accession>
<dbReference type="AlphaFoldDB" id="A0AAV8BQ97"/>
<dbReference type="Pfam" id="PF24758">
    <property type="entry name" value="LRR_At5g56370"/>
    <property type="match status" value="1"/>
</dbReference>
<sequence>MDGRQRRKKSSDFELNSDLLSRMPQEIIENILIKLPIKEAVRTSVLSSKWKSSWASIPDLVFTGKISESELIRSVDSVLLLHQGSILKFELVSRQLACDEAINRWLLALSKNGLKDLRLIFYIFKDCQVPSSLFSCHKLERLEISGCTINAPECFHGLELLRHLTLGTYILEGVTIEKFVSSCPLLESLTLFGVKHDRLIIRAPNLKQLILLESFNDLMLETPKLSSATIFAFPRDFGDDGCKGKLLHTIGALSNIEELRIDSQFCKYLATRLIPKKLPVTFFHLKKLSIHLNSRSKMVETALCIFRNAPNLKTLGVFVPSQIVWEEQRITSISFLKKLEVVVILGFADTASLLAFSKFIFSTTPKLEKLVIDREDINRLNLDDQTESLMEVGSLPRLSSKAEIVLDESSKY</sequence>
<name>A0AAV8BQ97_9POAL</name>
<gene>
    <name evidence="2" type="ORF">LUZ62_079760</name>
</gene>
<feature type="domain" description="F-box" evidence="1">
    <location>
        <begin position="17"/>
        <end position="65"/>
    </location>
</feature>
<dbReference type="Gene3D" id="3.80.10.10">
    <property type="entry name" value="Ribonuclease Inhibitor"/>
    <property type="match status" value="1"/>
</dbReference>
<dbReference type="InterPro" id="IPR036047">
    <property type="entry name" value="F-box-like_dom_sf"/>
</dbReference>
<evidence type="ECO:0000313" key="3">
    <source>
        <dbReference type="Proteomes" id="UP001140206"/>
    </source>
</evidence>
<dbReference type="PROSITE" id="PS50181">
    <property type="entry name" value="FBOX"/>
    <property type="match status" value="1"/>
</dbReference>
<dbReference type="Proteomes" id="UP001140206">
    <property type="component" value="Chromosome 5"/>
</dbReference>
<dbReference type="PANTHER" id="PTHR31639">
    <property type="entry name" value="F-BOX PROTEIN-LIKE"/>
    <property type="match status" value="1"/>
</dbReference>
<dbReference type="EMBL" id="JAMFTS010000005">
    <property type="protein sequence ID" value="KAJ4745355.1"/>
    <property type="molecule type" value="Genomic_DNA"/>
</dbReference>
<dbReference type="InterPro" id="IPR032675">
    <property type="entry name" value="LRR_dom_sf"/>
</dbReference>
<organism evidence="2 3">
    <name type="scientific">Rhynchospora pubera</name>
    <dbReference type="NCBI Taxonomy" id="906938"/>
    <lineage>
        <taxon>Eukaryota</taxon>
        <taxon>Viridiplantae</taxon>
        <taxon>Streptophyta</taxon>
        <taxon>Embryophyta</taxon>
        <taxon>Tracheophyta</taxon>
        <taxon>Spermatophyta</taxon>
        <taxon>Magnoliopsida</taxon>
        <taxon>Liliopsida</taxon>
        <taxon>Poales</taxon>
        <taxon>Cyperaceae</taxon>
        <taxon>Cyperoideae</taxon>
        <taxon>Rhynchosporeae</taxon>
        <taxon>Rhynchospora</taxon>
    </lineage>
</organism>
<protein>
    <submittedName>
        <fullName evidence="2">F-box family protein</fullName>
    </submittedName>
</protein>
<dbReference type="SUPFAM" id="SSF81383">
    <property type="entry name" value="F-box domain"/>
    <property type="match status" value="1"/>
</dbReference>